<proteinExistence type="predicted"/>
<dbReference type="STRING" id="1444770.AF72_02835"/>
<evidence type="ECO:0000313" key="1">
    <source>
        <dbReference type="EMBL" id="EWS78908.1"/>
    </source>
</evidence>
<organism evidence="1 2">
    <name type="scientific">Xylella taiwanensis</name>
    <dbReference type="NCBI Taxonomy" id="1444770"/>
    <lineage>
        <taxon>Bacteria</taxon>
        <taxon>Pseudomonadati</taxon>
        <taxon>Pseudomonadota</taxon>
        <taxon>Gammaproteobacteria</taxon>
        <taxon>Lysobacterales</taxon>
        <taxon>Lysobacteraceae</taxon>
        <taxon>Xylella</taxon>
    </lineage>
</organism>
<dbReference type="EMBL" id="JDSQ01000004">
    <property type="protein sequence ID" value="EWS78908.1"/>
    <property type="molecule type" value="Genomic_DNA"/>
</dbReference>
<gene>
    <name evidence="1" type="ORF">AF72_02835</name>
</gene>
<protein>
    <submittedName>
        <fullName evidence="1">Uncharacterized protein</fullName>
    </submittedName>
</protein>
<accession>Z9JLP9</accession>
<reference evidence="1 2" key="1">
    <citation type="journal article" date="2014" name="Genome Announc.">
        <title>Draft Genome Sequence of Xylella fastidiosa Pear Leaf Scorch Strain in Taiwan.</title>
        <authorList>
            <person name="Su C.C."/>
            <person name="Deng W.L."/>
            <person name="Jan F.J."/>
            <person name="Chang C.J."/>
            <person name="Huang H."/>
            <person name="Chen J."/>
        </authorList>
    </citation>
    <scope>NUCLEOTIDE SEQUENCE [LARGE SCALE GENOMIC DNA]</scope>
    <source>
        <strain evidence="1 2">PLS229</strain>
    </source>
</reference>
<comment type="caution">
    <text evidence="1">The sequence shown here is derived from an EMBL/GenBank/DDBJ whole genome shotgun (WGS) entry which is preliminary data.</text>
</comment>
<evidence type="ECO:0000313" key="2">
    <source>
        <dbReference type="Proteomes" id="UP000020406"/>
    </source>
</evidence>
<dbReference type="AlphaFoldDB" id="Z9JLP9"/>
<sequence>MMLCEIFFTWGEGVLVKFRHDRFFSTDDVDCFLKKL</sequence>
<dbReference type="Proteomes" id="UP000020406">
    <property type="component" value="Unassembled WGS sequence"/>
</dbReference>
<name>Z9JLP9_9GAMM</name>